<dbReference type="SUPFAM" id="SSF54184">
    <property type="entry name" value="Penicillin-binding protein 2x (pbp-2x), c-terminal domain"/>
    <property type="match status" value="1"/>
</dbReference>
<reference evidence="6 7" key="1">
    <citation type="submission" date="2018-05" db="EMBL/GenBank/DDBJ databases">
        <title>Complete genome sequence of Megasphaera sp. AJH120T, isolated from the ceca of a chicken.</title>
        <authorList>
            <person name="Maki J."/>
            <person name="Looft T."/>
        </authorList>
    </citation>
    <scope>NUCLEOTIDE SEQUENCE [LARGE SCALE GENOMIC DNA]</scope>
    <source>
        <strain evidence="6 7">AJH120</strain>
    </source>
</reference>
<evidence type="ECO:0000313" key="6">
    <source>
        <dbReference type="EMBL" id="AXL20708.1"/>
    </source>
</evidence>
<dbReference type="EMBL" id="CP029462">
    <property type="protein sequence ID" value="AXL20708.1"/>
    <property type="molecule type" value="Genomic_DNA"/>
</dbReference>
<gene>
    <name evidence="6" type="ORF">DKB62_03520</name>
</gene>
<organism evidence="6 7">
    <name type="scientific">Megasphaera stantonii</name>
    <dbReference type="NCBI Taxonomy" id="2144175"/>
    <lineage>
        <taxon>Bacteria</taxon>
        <taxon>Bacillati</taxon>
        <taxon>Bacillota</taxon>
        <taxon>Negativicutes</taxon>
        <taxon>Veillonellales</taxon>
        <taxon>Veillonellaceae</taxon>
        <taxon>Megasphaera</taxon>
    </lineage>
</organism>
<dbReference type="InterPro" id="IPR001460">
    <property type="entry name" value="PCN-bd_Tpept"/>
</dbReference>
<keyword evidence="4" id="KW-1133">Transmembrane helix</keyword>
<dbReference type="GO" id="GO:0005886">
    <property type="term" value="C:plasma membrane"/>
    <property type="evidence" value="ECO:0007669"/>
    <property type="project" value="TreeGrafter"/>
</dbReference>
<dbReference type="AlphaFoldDB" id="A0A346AXW5"/>
<dbReference type="InterPro" id="IPR012338">
    <property type="entry name" value="Beta-lactam/transpept-like"/>
</dbReference>
<evidence type="ECO:0000259" key="5">
    <source>
        <dbReference type="PROSITE" id="PS51178"/>
    </source>
</evidence>
<keyword evidence="4" id="KW-0812">Transmembrane</keyword>
<feature type="domain" description="PASTA" evidence="5">
    <location>
        <begin position="601"/>
        <end position="660"/>
    </location>
</feature>
<dbReference type="OrthoDB" id="9770103at2"/>
<comment type="subcellular location">
    <subcellularLocation>
        <location evidence="1">Membrane</location>
    </subcellularLocation>
</comment>
<accession>A0A346AXW5</accession>
<evidence type="ECO:0000256" key="3">
    <source>
        <dbReference type="ARBA" id="ARBA00023136"/>
    </source>
</evidence>
<dbReference type="InterPro" id="IPR005543">
    <property type="entry name" value="PASTA_dom"/>
</dbReference>
<dbReference type="SUPFAM" id="SSF56519">
    <property type="entry name" value="Penicillin binding protein dimerisation domain"/>
    <property type="match status" value="1"/>
</dbReference>
<dbReference type="Pfam" id="PF00905">
    <property type="entry name" value="Transpeptidase"/>
    <property type="match status" value="1"/>
</dbReference>
<keyword evidence="3 4" id="KW-0472">Membrane</keyword>
<name>A0A346AXW5_9FIRM</name>
<comment type="similarity">
    <text evidence="2">Belongs to the transpeptidase family.</text>
</comment>
<keyword evidence="7" id="KW-1185">Reference proteome</keyword>
<dbReference type="PROSITE" id="PS51178">
    <property type="entry name" value="PASTA"/>
    <property type="match status" value="1"/>
</dbReference>
<feature type="transmembrane region" description="Helical" evidence="4">
    <location>
        <begin position="21"/>
        <end position="40"/>
    </location>
</feature>
<dbReference type="Pfam" id="PF03793">
    <property type="entry name" value="PASTA"/>
    <property type="match status" value="1"/>
</dbReference>
<dbReference type="GO" id="GO:0071555">
    <property type="term" value="P:cell wall organization"/>
    <property type="evidence" value="ECO:0007669"/>
    <property type="project" value="TreeGrafter"/>
</dbReference>
<dbReference type="PANTHER" id="PTHR30627:SF1">
    <property type="entry name" value="PEPTIDOGLYCAN D,D-TRANSPEPTIDASE FTSI"/>
    <property type="match status" value="1"/>
</dbReference>
<evidence type="ECO:0000256" key="2">
    <source>
        <dbReference type="ARBA" id="ARBA00007171"/>
    </source>
</evidence>
<dbReference type="GO" id="GO:0008658">
    <property type="term" value="F:penicillin binding"/>
    <property type="evidence" value="ECO:0007669"/>
    <property type="project" value="InterPro"/>
</dbReference>
<dbReference type="InterPro" id="IPR005311">
    <property type="entry name" value="PBP_dimer"/>
</dbReference>
<proteinExistence type="inferred from homology"/>
<dbReference type="Gene3D" id="3.40.710.10">
    <property type="entry name" value="DD-peptidase/beta-lactamase superfamily"/>
    <property type="match status" value="1"/>
</dbReference>
<dbReference type="InterPro" id="IPR050515">
    <property type="entry name" value="Beta-lactam/transpept"/>
</dbReference>
<dbReference type="PANTHER" id="PTHR30627">
    <property type="entry name" value="PEPTIDOGLYCAN D,D-TRANSPEPTIDASE"/>
    <property type="match status" value="1"/>
</dbReference>
<evidence type="ECO:0000313" key="7">
    <source>
        <dbReference type="Proteomes" id="UP000254337"/>
    </source>
</evidence>
<dbReference type="Gene3D" id="3.90.1310.10">
    <property type="entry name" value="Penicillin-binding protein 2a (Domain 2)"/>
    <property type="match status" value="1"/>
</dbReference>
<dbReference type="Gene3D" id="3.30.450.330">
    <property type="match status" value="1"/>
</dbReference>
<protein>
    <submittedName>
        <fullName evidence="6">PASTA domain-containing protein</fullName>
    </submittedName>
</protein>
<evidence type="ECO:0000256" key="1">
    <source>
        <dbReference type="ARBA" id="ARBA00004370"/>
    </source>
</evidence>
<dbReference type="KEGG" id="meg:DKB62_03520"/>
<dbReference type="RefSeq" id="WP_107196706.1">
    <property type="nucleotide sequence ID" value="NZ_CP029462.1"/>
</dbReference>
<dbReference type="Gene3D" id="1.10.150.770">
    <property type="match status" value="1"/>
</dbReference>
<dbReference type="Pfam" id="PF03717">
    <property type="entry name" value="PBP_dimer"/>
    <property type="match status" value="1"/>
</dbReference>
<evidence type="ECO:0000256" key="4">
    <source>
        <dbReference type="SAM" id="Phobius"/>
    </source>
</evidence>
<dbReference type="InterPro" id="IPR036138">
    <property type="entry name" value="PBP_dimer_sf"/>
</dbReference>
<dbReference type="SUPFAM" id="SSF56601">
    <property type="entry name" value="beta-lactamase/transpeptidase-like"/>
    <property type="match status" value="1"/>
</dbReference>
<sequence>MTEDKDIKQYKKIRKRIGTCVLVLFVFCAFISMRLVYLQVVQRGELTKMADSQAETDRKLQSPRGTIFDRNGKVLAISEMAKSLYADPTMLNKPPADIARMLAPYLRMPEADIQKALEEDTAFVWLERTMDHEKYEGAAQVIKEQKLEGLRFIDENHRFYPNNGLAAQVIGFVGENDEGLDGIEMILDEEIRGNVQTFRLMTDKNNIPIFDSALEKILPDKERSVRLTLDSTIQFLAEKSLDGIMERSRPEGAAVIVMDPKTGEILAMASRPGYNLNEFGKGSAEQYRNRAVVNLYEPGSTFKPIMAAAAIDSGKWDVNRVYHDVGYIQVADRTIQNWDEEGLGDVTVKDILKFSINTGMVKMGLTTGGQTMIDYAKRFGFGKATGIELAGEGAGILFDADDMSEVDEATMAIGQSIAVTPLQMVQAFGAIANGGHMMKPFIIKEIDNPDGSVYQKTEPQEVGRPIKEETASLISKILAEEISSGGGQTAKIDGYEFCGKTGTAQRLDPVHGGYAEGQYIGSFIGFGPLEDPQYVVLIVVDNPNGAYYGAEVAAPVFKEMMTDIVRIKGIRPSQPVAWMIEAGKKPREPKKTRDIPPIHRTDEGVLLPSFIGWDSREVNDWLNEAGLGFVPNGTGHAVYQVPQGGSYVPPGNNVTVTFMR</sequence>
<dbReference type="Proteomes" id="UP000254337">
    <property type="component" value="Chromosome"/>
</dbReference>